<dbReference type="InterPro" id="IPR014782">
    <property type="entry name" value="Peptidase_M1_dom"/>
</dbReference>
<reference evidence="17 18" key="1">
    <citation type="submission" date="2016-10" db="EMBL/GenBank/DDBJ databases">
        <authorList>
            <person name="de Groot N.N."/>
        </authorList>
    </citation>
    <scope>NUCLEOTIDE SEQUENCE [LARGE SCALE GENOMIC DNA]</scope>
    <source>
        <strain>J11</strain>
        <strain evidence="18">PG 39</strain>
    </source>
</reference>
<evidence type="ECO:0000259" key="16">
    <source>
        <dbReference type="Pfam" id="PF17900"/>
    </source>
</evidence>
<sequence>MLSVQHYQVDLDFSSSTEVFPSKTTVQFTVKTPGSTFIDLRAEKVHQVLLDGQDITPENYREEEGIVLPELSVGEHELFVDAQCVYSHTGEGLHRFVDPADGRVYLYTQFETADAKRAFACFDQPDLKATYDLVFRTPASEEEWVVISNAPVRVDAVEGETKAHHVHIPTPLSTYLIAVCAGPYQGVQDTWRGELTHHPETPADQPTALEVPLGIYCRRSLFEYLDAERLFRETKQGFDFYHQHFGMAYPFGKYDQIFVPEFNAGAMENAGCVTITDEYIFRSQATHYRYERRADTVLHELAHMWFGDLVTMAWWDDLWLNESFATWSAALSQAEATEYDTAWVTFNNVEKAMAYHEDQLPTTHPVLADASDIETVEQNFDGITYAKGASVLKQLQAYVGLDAFLAGVRRHFAAHAWSTATFDDLLGALAEASGQDLSQWSTQWLKTTGVSTLRAHTEVDEAGNYSTFVVEQDSPTLRTHRITIGLYKKVDSGAVVCTRRFGIDIHGARTEVPEFIGVAAADLVLLNDEDLSYALLDLRAEEYDFLLANMDRLRDPMARALMWGAAWEATRDGRLPAHKFLMLVAKGIGKETELAVVERVLFQANQALRRFTDPQCAAGKVLLNKVLREGAADENPERAIIFLQELARCPLTGDSTTYLRELLDSGSLDRDNTWKVLTALSAHGALPEGALEAQEAADHSDAGHRSALRTRAAANTAAAKQHYWQLLTDPTHTLTNLEVRQLLIGFNAPGDGVAELLSAFTDDYFTQAPRIWAANSDAVGRATLEGLYPMWAIDEHTITLANELLKDADTPEGLKRIIAERTDDLARALRVREVDEAFIAEQGAELMCDVEA</sequence>
<organism evidence="17 18">
    <name type="scientific">Corynebacterium spheniscorum</name>
    <dbReference type="NCBI Taxonomy" id="185761"/>
    <lineage>
        <taxon>Bacteria</taxon>
        <taxon>Bacillati</taxon>
        <taxon>Actinomycetota</taxon>
        <taxon>Actinomycetes</taxon>
        <taxon>Mycobacteriales</taxon>
        <taxon>Corynebacteriaceae</taxon>
        <taxon>Corynebacterium</taxon>
    </lineage>
</organism>
<dbReference type="Proteomes" id="UP000199065">
    <property type="component" value="Unassembled WGS sequence"/>
</dbReference>
<keyword evidence="7" id="KW-0645">Protease</keyword>
<evidence type="ECO:0000256" key="10">
    <source>
        <dbReference type="ARBA" id="ARBA00022833"/>
    </source>
</evidence>
<dbReference type="SUPFAM" id="SSF63737">
    <property type="entry name" value="Leukotriene A4 hydrolase N-terminal domain"/>
    <property type="match status" value="1"/>
</dbReference>
<keyword evidence="9" id="KW-0378">Hydrolase</keyword>
<dbReference type="InterPro" id="IPR027268">
    <property type="entry name" value="Peptidase_M4/M1_CTD_sf"/>
</dbReference>
<evidence type="ECO:0000256" key="5">
    <source>
        <dbReference type="ARBA" id="ARBA00015611"/>
    </source>
</evidence>
<dbReference type="GO" id="GO:0008270">
    <property type="term" value="F:zinc ion binding"/>
    <property type="evidence" value="ECO:0007669"/>
    <property type="project" value="InterPro"/>
</dbReference>
<dbReference type="Gene3D" id="1.10.390.10">
    <property type="entry name" value="Neutral Protease Domain 2"/>
    <property type="match status" value="1"/>
</dbReference>
<evidence type="ECO:0000256" key="12">
    <source>
        <dbReference type="ARBA" id="ARBA00029811"/>
    </source>
</evidence>
<dbReference type="FunFam" id="2.60.40.1730:FF:000010">
    <property type="entry name" value="Putative aminopeptidase N"/>
    <property type="match status" value="1"/>
</dbReference>
<dbReference type="PANTHER" id="PTHR11533:SF174">
    <property type="entry name" value="PUROMYCIN-SENSITIVE AMINOPEPTIDASE-RELATED"/>
    <property type="match status" value="1"/>
</dbReference>
<evidence type="ECO:0000256" key="3">
    <source>
        <dbReference type="ARBA" id="ARBA00010136"/>
    </source>
</evidence>
<dbReference type="FunFam" id="1.10.390.10:FF:000004">
    <property type="entry name" value="Aminopeptidase N"/>
    <property type="match status" value="1"/>
</dbReference>
<dbReference type="InterPro" id="IPR001930">
    <property type="entry name" value="Peptidase_M1"/>
</dbReference>
<feature type="domain" description="Aminopeptidase N-like N-terminal" evidence="16">
    <location>
        <begin position="5"/>
        <end position="176"/>
    </location>
</feature>
<dbReference type="GO" id="GO:0016020">
    <property type="term" value="C:membrane"/>
    <property type="evidence" value="ECO:0007669"/>
    <property type="project" value="TreeGrafter"/>
</dbReference>
<evidence type="ECO:0000256" key="6">
    <source>
        <dbReference type="ARBA" id="ARBA00022438"/>
    </source>
</evidence>
<evidence type="ECO:0000256" key="9">
    <source>
        <dbReference type="ARBA" id="ARBA00022801"/>
    </source>
</evidence>
<feature type="domain" description="ERAP1-like C-terminal" evidence="15">
    <location>
        <begin position="523"/>
        <end position="826"/>
    </location>
</feature>
<proteinExistence type="inferred from homology"/>
<accession>A0A1I2QKM3</accession>
<dbReference type="InterPro" id="IPR024571">
    <property type="entry name" value="ERAP1-like_C_dom"/>
</dbReference>
<keyword evidence="8" id="KW-0479">Metal-binding</keyword>
<evidence type="ECO:0000256" key="1">
    <source>
        <dbReference type="ARBA" id="ARBA00000098"/>
    </source>
</evidence>
<dbReference type="Pfam" id="PF01433">
    <property type="entry name" value="Peptidase_M1"/>
    <property type="match status" value="1"/>
</dbReference>
<keyword evidence="11" id="KW-0482">Metalloprotease</keyword>
<dbReference type="CDD" id="cd09602">
    <property type="entry name" value="M1_APN"/>
    <property type="match status" value="1"/>
</dbReference>
<comment type="catalytic activity">
    <reaction evidence="1">
        <text>Release of an N-terminal amino acid, Xaa-|-Yaa- from a peptide, amide or arylamide. Xaa is preferably Ala, but may be most amino acids including Pro (slow action). When a terminal hydrophobic residue is followed by a prolyl residue, the two may be released as an intact Xaa-Pro dipeptide.</text>
        <dbReference type="EC" id="3.4.11.2"/>
    </reaction>
</comment>
<dbReference type="InterPro" id="IPR012778">
    <property type="entry name" value="Pept_M1_aminopeptidase"/>
</dbReference>
<comment type="cofactor">
    <cofactor evidence="2">
        <name>Zn(2+)</name>
        <dbReference type="ChEBI" id="CHEBI:29105"/>
    </cofactor>
</comment>
<feature type="domain" description="Peptidase M1 membrane alanine aminopeptidase" evidence="14">
    <location>
        <begin position="233"/>
        <end position="444"/>
    </location>
</feature>
<evidence type="ECO:0000259" key="15">
    <source>
        <dbReference type="Pfam" id="PF11838"/>
    </source>
</evidence>
<evidence type="ECO:0000256" key="4">
    <source>
        <dbReference type="ARBA" id="ARBA00012564"/>
    </source>
</evidence>
<dbReference type="AlphaFoldDB" id="A0A1I2QKM3"/>
<dbReference type="GO" id="GO:0005737">
    <property type="term" value="C:cytoplasm"/>
    <property type="evidence" value="ECO:0007669"/>
    <property type="project" value="TreeGrafter"/>
</dbReference>
<dbReference type="Pfam" id="PF17900">
    <property type="entry name" value="Peptidase_M1_N"/>
    <property type="match status" value="1"/>
</dbReference>
<evidence type="ECO:0000256" key="8">
    <source>
        <dbReference type="ARBA" id="ARBA00022723"/>
    </source>
</evidence>
<keyword evidence="10" id="KW-0862">Zinc</keyword>
<evidence type="ECO:0000256" key="11">
    <source>
        <dbReference type="ARBA" id="ARBA00023049"/>
    </source>
</evidence>
<dbReference type="PANTHER" id="PTHR11533">
    <property type="entry name" value="PROTEASE M1 ZINC METALLOPROTEASE"/>
    <property type="match status" value="1"/>
</dbReference>
<dbReference type="PRINTS" id="PR00756">
    <property type="entry name" value="ALADIPTASE"/>
</dbReference>
<keyword evidence="18" id="KW-1185">Reference proteome</keyword>
<gene>
    <name evidence="17" type="ORF">SAMN05660282_00421</name>
</gene>
<evidence type="ECO:0000256" key="7">
    <source>
        <dbReference type="ARBA" id="ARBA00022670"/>
    </source>
</evidence>
<evidence type="ECO:0000256" key="13">
    <source>
        <dbReference type="ARBA" id="ARBA00031533"/>
    </source>
</evidence>
<dbReference type="EMBL" id="FOPJ01000002">
    <property type="protein sequence ID" value="SFG26787.1"/>
    <property type="molecule type" value="Genomic_DNA"/>
</dbReference>
<evidence type="ECO:0000256" key="2">
    <source>
        <dbReference type="ARBA" id="ARBA00001947"/>
    </source>
</evidence>
<dbReference type="InterPro" id="IPR042097">
    <property type="entry name" value="Aminopeptidase_N-like_N_sf"/>
</dbReference>
<dbReference type="GO" id="GO:0006508">
    <property type="term" value="P:proteolysis"/>
    <property type="evidence" value="ECO:0007669"/>
    <property type="project" value="UniProtKB-KW"/>
</dbReference>
<dbReference type="GO" id="GO:0016285">
    <property type="term" value="F:alanyl aminopeptidase activity"/>
    <property type="evidence" value="ECO:0007669"/>
    <property type="project" value="UniProtKB-EC"/>
</dbReference>
<dbReference type="Pfam" id="PF11838">
    <property type="entry name" value="ERAP1_C"/>
    <property type="match status" value="1"/>
</dbReference>
<dbReference type="STRING" id="185761.SAMN05660282_00421"/>
<evidence type="ECO:0000313" key="18">
    <source>
        <dbReference type="Proteomes" id="UP000199065"/>
    </source>
</evidence>
<dbReference type="EC" id="3.4.11.2" evidence="4"/>
<dbReference type="InterPro" id="IPR050344">
    <property type="entry name" value="Peptidase_M1_aminopeptidases"/>
</dbReference>
<dbReference type="SUPFAM" id="SSF55486">
    <property type="entry name" value="Metalloproteases ('zincins'), catalytic domain"/>
    <property type="match status" value="1"/>
</dbReference>
<keyword evidence="6 17" id="KW-0031">Aminopeptidase</keyword>
<dbReference type="InterPro" id="IPR045357">
    <property type="entry name" value="Aminopeptidase_N-like_N"/>
</dbReference>
<protein>
    <recommendedName>
        <fullName evidence="5">Aminopeptidase N</fullName>
        <ecNumber evidence="4">3.4.11.2</ecNumber>
    </recommendedName>
    <alternativeName>
        <fullName evidence="12">Alanine aminopeptidase</fullName>
    </alternativeName>
    <alternativeName>
        <fullName evidence="13">Lysyl aminopeptidase</fullName>
    </alternativeName>
</protein>
<dbReference type="Gene3D" id="2.60.40.1730">
    <property type="entry name" value="tricorn interacting facor f3 domain"/>
    <property type="match status" value="1"/>
</dbReference>
<dbReference type="GO" id="GO:0070006">
    <property type="term" value="F:metalloaminopeptidase activity"/>
    <property type="evidence" value="ECO:0007669"/>
    <property type="project" value="TreeGrafter"/>
</dbReference>
<evidence type="ECO:0000259" key="14">
    <source>
        <dbReference type="Pfam" id="PF01433"/>
    </source>
</evidence>
<dbReference type="GO" id="GO:0042277">
    <property type="term" value="F:peptide binding"/>
    <property type="evidence" value="ECO:0007669"/>
    <property type="project" value="TreeGrafter"/>
</dbReference>
<evidence type="ECO:0000313" key="17">
    <source>
        <dbReference type="EMBL" id="SFG26787.1"/>
    </source>
</evidence>
<dbReference type="GO" id="GO:0043171">
    <property type="term" value="P:peptide catabolic process"/>
    <property type="evidence" value="ECO:0007669"/>
    <property type="project" value="TreeGrafter"/>
</dbReference>
<dbReference type="NCBIfam" id="TIGR02412">
    <property type="entry name" value="pepN_strep_liv"/>
    <property type="match status" value="1"/>
</dbReference>
<name>A0A1I2QKM3_9CORY</name>
<dbReference type="GO" id="GO:0005615">
    <property type="term" value="C:extracellular space"/>
    <property type="evidence" value="ECO:0007669"/>
    <property type="project" value="TreeGrafter"/>
</dbReference>
<comment type="similarity">
    <text evidence="3">Belongs to the peptidase M1 family.</text>
</comment>